<reference evidence="3 4" key="1">
    <citation type="submission" date="2017-09" db="EMBL/GenBank/DDBJ databases">
        <title>Genomics of the genus Arcobacter.</title>
        <authorList>
            <person name="Perez-Cataluna A."/>
            <person name="Figueras M.J."/>
            <person name="Salas-Masso N."/>
        </authorList>
    </citation>
    <scope>NUCLEOTIDE SEQUENCE [LARGE SCALE GENOMIC DNA]</scope>
    <source>
        <strain evidence="3 4">DSM 18005</strain>
    </source>
</reference>
<evidence type="ECO:0000259" key="2">
    <source>
        <dbReference type="PROSITE" id="PS50052"/>
    </source>
</evidence>
<evidence type="ECO:0000313" key="4">
    <source>
        <dbReference type="Proteomes" id="UP000233248"/>
    </source>
</evidence>
<dbReference type="PROSITE" id="PS50052">
    <property type="entry name" value="GUANYLATE_KINASE_2"/>
    <property type="match status" value="1"/>
</dbReference>
<dbReference type="InterPro" id="IPR008144">
    <property type="entry name" value="Guanylate_kin-like_dom"/>
</dbReference>
<dbReference type="GO" id="GO:0005829">
    <property type="term" value="C:cytosol"/>
    <property type="evidence" value="ECO:0007669"/>
    <property type="project" value="TreeGrafter"/>
</dbReference>
<dbReference type="GO" id="GO:0033863">
    <property type="term" value="F:ribose 1,5-bisphosphate phosphokinase activity"/>
    <property type="evidence" value="ECO:0007669"/>
    <property type="project" value="TreeGrafter"/>
</dbReference>
<dbReference type="SUPFAM" id="SSF52540">
    <property type="entry name" value="P-loop containing nucleoside triphosphate hydrolases"/>
    <property type="match status" value="1"/>
</dbReference>
<dbReference type="GO" id="GO:0006015">
    <property type="term" value="P:5-phosphoribose 1-diphosphate biosynthetic process"/>
    <property type="evidence" value="ECO:0007669"/>
    <property type="project" value="TreeGrafter"/>
</dbReference>
<comment type="caution">
    <text evidence="3">The sequence shown here is derived from an EMBL/GenBank/DDBJ whole genome shotgun (WGS) entry which is preliminary data.</text>
</comment>
<dbReference type="RefSeq" id="WP_101185856.1">
    <property type="nucleotide sequence ID" value="NZ_CP031218.1"/>
</dbReference>
<keyword evidence="4" id="KW-1185">Reference proteome</keyword>
<name>A0A2N1IZQ8_9BACT</name>
<dbReference type="InterPro" id="IPR027417">
    <property type="entry name" value="P-loop_NTPase"/>
</dbReference>
<accession>A0A2N1IZQ8</accession>
<dbReference type="SMART" id="SM00072">
    <property type="entry name" value="GuKc"/>
    <property type="match status" value="1"/>
</dbReference>
<dbReference type="PANTHER" id="PTHR23117:SF8">
    <property type="entry name" value="RIBOSE 1,5-BISPHOSPHATE PHOSPHOKINASE PHNN"/>
    <property type="match status" value="1"/>
</dbReference>
<evidence type="ECO:0000256" key="1">
    <source>
        <dbReference type="ARBA" id="ARBA00022679"/>
    </source>
</evidence>
<sequence>MKKILILIVGASGVGKDTLLKELKKYLSANFIKRYITRQPDINESNYYVSKEAFKVLENSAYFISSWSAHNNFYGISKNSIKEGLNIISVSRAVIKNFEDIFEEVYTINITLNKKILKQRLLNRKRESLNEIENRLNRDYKIINAKNLIEFENNKEVNESTKELKNLIETILNKTTK</sequence>
<keyword evidence="1" id="KW-0808">Transferase</keyword>
<dbReference type="EMBL" id="NXIF01000055">
    <property type="protein sequence ID" value="PKI79788.1"/>
    <property type="molecule type" value="Genomic_DNA"/>
</dbReference>
<dbReference type="InterPro" id="IPR008145">
    <property type="entry name" value="GK/Ca_channel_bsu"/>
</dbReference>
<dbReference type="Pfam" id="PF00625">
    <property type="entry name" value="Guanylate_kin"/>
    <property type="match status" value="1"/>
</dbReference>
<evidence type="ECO:0000313" key="3">
    <source>
        <dbReference type="EMBL" id="PKI79788.1"/>
    </source>
</evidence>
<dbReference type="KEGG" id="ahs:AHALO_1294"/>
<protein>
    <recommendedName>
        <fullName evidence="2">Guanylate kinase-like domain-containing protein</fullName>
    </recommendedName>
</protein>
<dbReference type="PANTHER" id="PTHR23117">
    <property type="entry name" value="GUANYLATE KINASE-RELATED"/>
    <property type="match status" value="1"/>
</dbReference>
<organism evidence="3 4">
    <name type="scientific">Malaciobacter halophilus</name>
    <dbReference type="NCBI Taxonomy" id="197482"/>
    <lineage>
        <taxon>Bacteria</taxon>
        <taxon>Pseudomonadati</taxon>
        <taxon>Campylobacterota</taxon>
        <taxon>Epsilonproteobacteria</taxon>
        <taxon>Campylobacterales</taxon>
        <taxon>Arcobacteraceae</taxon>
        <taxon>Malaciobacter</taxon>
    </lineage>
</organism>
<dbReference type="Gene3D" id="3.40.50.300">
    <property type="entry name" value="P-loop containing nucleotide triphosphate hydrolases"/>
    <property type="match status" value="1"/>
</dbReference>
<dbReference type="OrthoDB" id="341217at2"/>
<feature type="domain" description="Guanylate kinase-like" evidence="2">
    <location>
        <begin position="3"/>
        <end position="169"/>
    </location>
</feature>
<proteinExistence type="predicted"/>
<dbReference type="AlphaFoldDB" id="A0A2N1IZQ8"/>
<dbReference type="Proteomes" id="UP000233248">
    <property type="component" value="Unassembled WGS sequence"/>
</dbReference>
<gene>
    <name evidence="3" type="ORF">CP960_12665</name>
</gene>